<evidence type="ECO:0000256" key="1">
    <source>
        <dbReference type="SAM" id="MobiDB-lite"/>
    </source>
</evidence>
<feature type="compositionally biased region" description="Basic and acidic residues" evidence="1">
    <location>
        <begin position="7"/>
        <end position="22"/>
    </location>
</feature>
<sequence>MLAMLLEKARDESMKRKARDGSSYRPGTNAEDWHHECLESCA</sequence>
<reference evidence="2 3" key="1">
    <citation type="journal article" date="2018" name="Front. Plant Sci.">
        <title>Red Clover (Trifolium pratense) and Zigzag Clover (T. medium) - A Picture of Genomic Similarities and Differences.</title>
        <authorList>
            <person name="Dluhosova J."/>
            <person name="Istvanek J."/>
            <person name="Nedelnik J."/>
            <person name="Repkova J."/>
        </authorList>
    </citation>
    <scope>NUCLEOTIDE SEQUENCE [LARGE SCALE GENOMIC DNA]</scope>
    <source>
        <strain evidence="3">cv. 10/8</strain>
        <tissue evidence="2">Leaf</tissue>
    </source>
</reference>
<name>A0A392UFC7_9FABA</name>
<accession>A0A392UFC7</accession>
<protein>
    <submittedName>
        <fullName evidence="2">RING finger protein</fullName>
    </submittedName>
</protein>
<comment type="caution">
    <text evidence="2">The sequence shown here is derived from an EMBL/GenBank/DDBJ whole genome shotgun (WGS) entry which is preliminary data.</text>
</comment>
<organism evidence="2 3">
    <name type="scientific">Trifolium medium</name>
    <dbReference type="NCBI Taxonomy" id="97028"/>
    <lineage>
        <taxon>Eukaryota</taxon>
        <taxon>Viridiplantae</taxon>
        <taxon>Streptophyta</taxon>
        <taxon>Embryophyta</taxon>
        <taxon>Tracheophyta</taxon>
        <taxon>Spermatophyta</taxon>
        <taxon>Magnoliopsida</taxon>
        <taxon>eudicotyledons</taxon>
        <taxon>Gunneridae</taxon>
        <taxon>Pentapetalae</taxon>
        <taxon>rosids</taxon>
        <taxon>fabids</taxon>
        <taxon>Fabales</taxon>
        <taxon>Fabaceae</taxon>
        <taxon>Papilionoideae</taxon>
        <taxon>50 kb inversion clade</taxon>
        <taxon>NPAAA clade</taxon>
        <taxon>Hologalegina</taxon>
        <taxon>IRL clade</taxon>
        <taxon>Trifolieae</taxon>
        <taxon>Trifolium</taxon>
    </lineage>
</organism>
<dbReference type="Proteomes" id="UP000265520">
    <property type="component" value="Unassembled WGS sequence"/>
</dbReference>
<proteinExistence type="predicted"/>
<feature type="region of interest" description="Disordered" evidence="1">
    <location>
        <begin position="1"/>
        <end position="30"/>
    </location>
</feature>
<evidence type="ECO:0000313" key="3">
    <source>
        <dbReference type="Proteomes" id="UP000265520"/>
    </source>
</evidence>
<dbReference type="EMBL" id="LXQA010813688">
    <property type="protein sequence ID" value="MCI72233.1"/>
    <property type="molecule type" value="Genomic_DNA"/>
</dbReference>
<keyword evidence="3" id="KW-1185">Reference proteome</keyword>
<dbReference type="AlphaFoldDB" id="A0A392UFC7"/>
<evidence type="ECO:0000313" key="2">
    <source>
        <dbReference type="EMBL" id="MCI72233.1"/>
    </source>
</evidence>
<feature type="non-terminal residue" evidence="2">
    <location>
        <position position="42"/>
    </location>
</feature>